<dbReference type="Proteomes" id="UP000299011">
    <property type="component" value="Chromosome"/>
</dbReference>
<dbReference type="Pfam" id="PF08534">
    <property type="entry name" value="Redoxin"/>
    <property type="match status" value="1"/>
</dbReference>
<proteinExistence type="predicted"/>
<dbReference type="Proteomes" id="UP000027075">
    <property type="component" value="Chromosome"/>
</dbReference>
<reference evidence="2" key="5">
    <citation type="submission" date="2014-05" db="EMBL/GenBank/DDBJ databases">
        <authorList>
            <person name="Wang L."/>
            <person name="Yang H."/>
            <person name="Xiang H."/>
        </authorList>
    </citation>
    <scope>NUCLEOTIDE SEQUENCE</scope>
    <source>
        <strain evidence="2">CGMCC 1.2087</strain>
    </source>
</reference>
<dbReference type="EMBL" id="CP039139">
    <property type="protein sequence ID" value="QCQ74754.1"/>
    <property type="molecule type" value="Genomic_DNA"/>
</dbReference>
<dbReference type="Gene3D" id="3.40.30.10">
    <property type="entry name" value="Glutaredoxin"/>
    <property type="match status" value="1"/>
</dbReference>
<reference evidence="4 7" key="3">
    <citation type="journal article" date="2014" name="PLoS Genet.">
        <title>Phylogenetically driven sequencing of extremely halophilic archaea reveals strategies for static and dynamic osmo-response.</title>
        <authorList>
            <person name="Becker E.A."/>
            <person name="Seitzer P.M."/>
            <person name="Tritt A."/>
            <person name="Larsen D."/>
            <person name="Krusor M."/>
            <person name="Yao A.I."/>
            <person name="Wu D."/>
            <person name="Madern D."/>
            <person name="Eisen J.A."/>
            <person name="Darling A.E."/>
            <person name="Facciotti M.T."/>
        </authorList>
    </citation>
    <scope>NUCLEOTIDE SEQUENCE [LARGE SCALE GENOMIC DNA]</scope>
    <source>
        <strain evidence="4">ATCC 33500</strain>
        <strain evidence="7">ATCC 33500 / DSM 1411 / JCM 8866 / NBRC 14739 / NCIMB 2177 / R-4</strain>
    </source>
</reference>
<sequence length="180" mass="18801">MRRRDLLAGLAGAATLGTGAYAVSGTDILGSGTDCVDPIELTAVDAPGSPEQTLTVPEPGRVTLVEFFATWCDVCAASMTPLGEAYDRVGDDVQFVSVTNEPLGHAVTREEIREWWVEHDGNWPVAPDEDLALTEALGASAVPMVAILDADNVVTWTAKGKHSAETIVNHITEAGGEGGG</sequence>
<dbReference type="OrthoDB" id="115386at2157"/>
<name>I3R1X1_HALMT</name>
<reference evidence="3 8" key="4">
    <citation type="submission" date="2014-04" db="EMBL/GenBank/DDBJ databases">
        <title>Transcriptional profiles of Haloferax mediterranei on the basis of nitrogen availability.</title>
        <authorList>
            <person name="Bautista V."/>
        </authorList>
    </citation>
    <scope>NUCLEOTIDE SEQUENCE [LARGE SCALE GENOMIC DNA]</scope>
    <source>
        <strain evidence="3">ATCC 33500</strain>
        <strain evidence="8">ATCC 33500 / DSM 1411 / JCM 8866 / NBRC 14739 / NCIMB 2177 / R-4</strain>
    </source>
</reference>
<dbReference type="CDD" id="cd02966">
    <property type="entry name" value="TlpA_like_family"/>
    <property type="match status" value="1"/>
</dbReference>
<dbReference type="PROSITE" id="PS51352">
    <property type="entry name" value="THIOREDOXIN_2"/>
    <property type="match status" value="1"/>
</dbReference>
<evidence type="ECO:0000313" key="2">
    <source>
        <dbReference type="EMBL" id="AFK18231.1"/>
    </source>
</evidence>
<accession>I3R1X1</accession>
<evidence type="ECO:0000313" key="5">
    <source>
        <dbReference type="EMBL" id="QCQ74754.1"/>
    </source>
</evidence>
<evidence type="ECO:0000313" key="4">
    <source>
        <dbReference type="EMBL" id="EMA02498.1"/>
    </source>
</evidence>
<reference evidence="2" key="1">
    <citation type="journal article" date="2012" name="Appl. Environ. Microbiol.">
        <title>Identification of the haloarchaeal phasin (PhaP) that functions in polyhydroxyalkanoate accumulation and granule formation in Haloferax mediterranei.</title>
        <authorList>
            <person name="Cai S."/>
            <person name="Cai L."/>
            <person name="Liu H."/>
            <person name="Liu X."/>
            <person name="Han J."/>
            <person name="Zhou J."/>
            <person name="Xiang H."/>
        </authorList>
    </citation>
    <scope>NUCLEOTIDE SEQUENCE</scope>
    <source>
        <strain evidence="2">CGMCC 1.2087</strain>
    </source>
</reference>
<dbReference type="InterPro" id="IPR013766">
    <property type="entry name" value="Thioredoxin_domain"/>
</dbReference>
<dbReference type="PANTHER" id="PTHR42852">
    <property type="entry name" value="THIOL:DISULFIDE INTERCHANGE PROTEIN DSBE"/>
    <property type="match status" value="1"/>
</dbReference>
<dbReference type="STRING" id="523841.HFX_0504"/>
<feature type="domain" description="Thioredoxin" evidence="1">
    <location>
        <begin position="14"/>
        <end position="176"/>
    </location>
</feature>
<dbReference type="EMBL" id="CP007551">
    <property type="protein sequence ID" value="AHZ22368.1"/>
    <property type="molecule type" value="Genomic_DNA"/>
</dbReference>
<evidence type="ECO:0000313" key="8">
    <source>
        <dbReference type="Proteomes" id="UP000027075"/>
    </source>
</evidence>
<evidence type="ECO:0000313" key="9">
    <source>
        <dbReference type="Proteomes" id="UP000299011"/>
    </source>
</evidence>
<dbReference type="PANTHER" id="PTHR42852:SF17">
    <property type="entry name" value="THIOREDOXIN-LIKE PROTEIN HI_1115"/>
    <property type="match status" value="1"/>
</dbReference>
<reference evidence="2 6" key="2">
    <citation type="journal article" date="2012" name="J. Bacteriol.">
        <title>Complete genome sequence of the metabolically versatile halophilic archaeon Haloferax mediterranei, a poly(3-hydroxybutyrate-co-3-hydroxyvalerate) producer.</title>
        <authorList>
            <person name="Han J."/>
            <person name="Zhang F."/>
            <person name="Hou J."/>
            <person name="Liu X."/>
            <person name="Li M."/>
            <person name="Liu H."/>
            <person name="Cai L."/>
            <person name="Zhang B."/>
            <person name="Chen Y."/>
            <person name="Zhou J."/>
            <person name="Hu S."/>
            <person name="Xiang H."/>
        </authorList>
    </citation>
    <scope>NUCLEOTIDE SEQUENCE [LARGE SCALE GENOMIC DNA]</scope>
    <source>
        <strain evidence="6">ATCC 33500 / DSM 1411 / JCM 8866 / NBRC 14739 / NCIMB 2177 / R-4</strain>
        <strain evidence="2">CGMCC 1.2087</strain>
    </source>
</reference>
<dbReference type="PATRIC" id="fig|523841.21.peg.1611"/>
<evidence type="ECO:0000313" key="3">
    <source>
        <dbReference type="EMBL" id="AHZ22368.1"/>
    </source>
</evidence>
<protein>
    <submittedName>
        <fullName evidence="5">Redoxin domain-containing protein</fullName>
    </submittedName>
    <submittedName>
        <fullName evidence="2">Thioredoxin</fullName>
    </submittedName>
</protein>
<evidence type="ECO:0000313" key="6">
    <source>
        <dbReference type="Proteomes" id="UP000006469"/>
    </source>
</evidence>
<dbReference type="GO" id="GO:0016491">
    <property type="term" value="F:oxidoreductase activity"/>
    <property type="evidence" value="ECO:0007669"/>
    <property type="project" value="InterPro"/>
</dbReference>
<dbReference type="AlphaFoldDB" id="I3R1X1"/>
<dbReference type="InterPro" id="IPR013740">
    <property type="entry name" value="Redoxin"/>
</dbReference>
<dbReference type="HOGENOM" id="CLU_090892_1_0_2"/>
<organism evidence="2 6">
    <name type="scientific">Haloferax mediterranei (strain ATCC 33500 / DSM 1411 / JCM 8866 / NBRC 14739 / NCIMB 2177 / R-4)</name>
    <name type="common">Halobacterium mediterranei</name>
    <dbReference type="NCBI Taxonomy" id="523841"/>
    <lineage>
        <taxon>Archaea</taxon>
        <taxon>Methanobacteriati</taxon>
        <taxon>Methanobacteriota</taxon>
        <taxon>Stenosarchaea group</taxon>
        <taxon>Halobacteria</taxon>
        <taxon>Halobacteriales</taxon>
        <taxon>Haloferacaceae</taxon>
        <taxon>Haloferax</taxon>
    </lineage>
</organism>
<dbReference type="PaxDb" id="523841-HFX_0504"/>
<dbReference type="RefSeq" id="WP_004057841.1">
    <property type="nucleotide sequence ID" value="NC_017941.2"/>
</dbReference>
<evidence type="ECO:0000313" key="7">
    <source>
        <dbReference type="Proteomes" id="UP000011603"/>
    </source>
</evidence>
<dbReference type="SUPFAM" id="SSF52833">
    <property type="entry name" value="Thioredoxin-like"/>
    <property type="match status" value="1"/>
</dbReference>
<dbReference type="KEGG" id="hme:HFX_0504"/>
<dbReference type="GeneID" id="40155864"/>
<dbReference type="Proteomes" id="UP000011603">
    <property type="component" value="Unassembled WGS sequence"/>
</dbReference>
<dbReference type="Proteomes" id="UP000006469">
    <property type="component" value="Chromosome"/>
</dbReference>
<dbReference type="EMBL" id="AOLO01000007">
    <property type="protein sequence ID" value="EMA02498.1"/>
    <property type="molecule type" value="Genomic_DNA"/>
</dbReference>
<dbReference type="EMBL" id="CP001868">
    <property type="protein sequence ID" value="AFK18231.1"/>
    <property type="molecule type" value="Genomic_DNA"/>
</dbReference>
<dbReference type="InterPro" id="IPR036249">
    <property type="entry name" value="Thioredoxin-like_sf"/>
</dbReference>
<reference evidence="5 9" key="6">
    <citation type="submission" date="2019-04" db="EMBL/GenBank/DDBJ databases">
        <title>Methylomes of two halophilic Archaea, Haloarcula marismortui and Haloferax mediterranei.</title>
        <authorList>
            <person name="DasSarma S."/>
            <person name="DasSarma P."/>
            <person name="DasSarma S."/>
            <person name="Fomenkov A."/>
            <person name="Vincze T."/>
            <person name="Anton B.P."/>
            <person name="Roberts R.J."/>
        </authorList>
    </citation>
    <scope>NUCLEOTIDE SEQUENCE [LARGE SCALE GENOMIC DNA]</scope>
    <source>
        <strain evidence="5">ATCC 33500</strain>
        <strain evidence="9">ATCC 33500 / DSM 1411 / JCM 8866 / NBRC 14739 / NCIMB 2177 / R-4</strain>
    </source>
</reference>
<evidence type="ECO:0000259" key="1">
    <source>
        <dbReference type="PROSITE" id="PS51352"/>
    </source>
</evidence>
<dbReference type="InterPro" id="IPR050553">
    <property type="entry name" value="Thioredoxin_ResA/DsbE_sf"/>
</dbReference>
<keyword evidence="7" id="KW-1185">Reference proteome</keyword>
<dbReference type="eggNOG" id="arCOG06181">
    <property type="taxonomic scope" value="Archaea"/>
</dbReference>
<gene>
    <name evidence="2" type="primary">trx_2</name>
    <name evidence="2" type="ordered locus">HFX_0504</name>
    <name evidence="3" type="ORF">BM92_06755</name>
    <name evidence="4" type="ORF">C439_07945</name>
    <name evidence="5" type="ORF">E6P09_05565</name>
</gene>